<evidence type="ECO:0000256" key="2">
    <source>
        <dbReference type="ARBA" id="ARBA00023002"/>
    </source>
</evidence>
<evidence type="ECO:0000259" key="3">
    <source>
        <dbReference type="Pfam" id="PF01408"/>
    </source>
</evidence>
<name>A0A3B6VJN6_BRAPL</name>
<feature type="domain" description="Gfo/Idh/MocA-like oxidoreductase N-terminal" evidence="3">
    <location>
        <begin position="4"/>
        <end position="119"/>
    </location>
</feature>
<dbReference type="Proteomes" id="UP000010793">
    <property type="component" value="Chromosome"/>
</dbReference>
<reference evidence="5 6" key="1">
    <citation type="journal article" date="2013" name="Genome Announc.">
        <title>Complete Genome Sequence of the Porcine Strain Brachyspira pilosicoli P43/6/78(T.).</title>
        <authorList>
            <person name="Lin C."/>
            <person name="den Bakker H.C."/>
            <person name="Suzuki H."/>
            <person name="Lefebure T."/>
            <person name="Ponnala L."/>
            <person name="Sun Q."/>
            <person name="Stanhope M.J."/>
            <person name="Wiedmann M."/>
            <person name="Duhamel G.E."/>
        </authorList>
    </citation>
    <scope>NUCLEOTIDE SEQUENCE [LARGE SCALE GENOMIC DNA]</scope>
    <source>
        <strain evidence="5 6">P43/6/78</strain>
    </source>
</reference>
<dbReference type="AlphaFoldDB" id="A0A3B6VJN6"/>
<accession>A0A3B6VJN6</accession>
<dbReference type="Pfam" id="PF22725">
    <property type="entry name" value="GFO_IDH_MocA_C3"/>
    <property type="match status" value="1"/>
</dbReference>
<dbReference type="InterPro" id="IPR055170">
    <property type="entry name" value="GFO_IDH_MocA-like_dom"/>
</dbReference>
<dbReference type="GO" id="GO:0000166">
    <property type="term" value="F:nucleotide binding"/>
    <property type="evidence" value="ECO:0007669"/>
    <property type="project" value="InterPro"/>
</dbReference>
<sequence length="326" mass="36778">MKKINIGFIGAGSIAEIMAKTIAKIKDVESYAVSARDIKRSKAFAKKHGFKKFYGSYEEMVKDENVDLVYIATPHSHHYEHIKLCLNNNKNVLCEKAFTVNTKQARDVILLAKKKKLLLAEAIWTRYMPSRDIINETIKSGIIGKVSSLTANLGYVINKKERLIEPELAGGALLDVGVYTINFALMVFGNKIKKIDSTCVKTKKGVDEQNSITLTFDDGKMAVLNSTMSALTNREGVINGDKGYIVVKNINNPESITVYSLDRKVVKTIKVPKQISGYEYEVISCADAIRNKKLECKEMPHEDIIRVMNIMDTLRRSWKIKYPFEK</sequence>
<dbReference type="EMBL" id="CP002873">
    <property type="protein sequence ID" value="AGA66141.1"/>
    <property type="molecule type" value="Genomic_DNA"/>
</dbReference>
<evidence type="ECO:0000313" key="5">
    <source>
        <dbReference type="EMBL" id="AGA66141.1"/>
    </source>
</evidence>
<protein>
    <submittedName>
        <fullName evidence="5">Oxidoreductase domain-containing protein</fullName>
    </submittedName>
</protein>
<proteinExistence type="inferred from homology"/>
<comment type="similarity">
    <text evidence="1">Belongs to the Gfo/Idh/MocA family.</text>
</comment>
<keyword evidence="6" id="KW-1185">Reference proteome</keyword>
<feature type="domain" description="GFO/IDH/MocA-like oxidoreductase" evidence="4">
    <location>
        <begin position="135"/>
        <end position="245"/>
    </location>
</feature>
<dbReference type="KEGG" id="bpip:BPP43_04275"/>
<dbReference type="GO" id="GO:0016491">
    <property type="term" value="F:oxidoreductase activity"/>
    <property type="evidence" value="ECO:0007669"/>
    <property type="project" value="UniProtKB-KW"/>
</dbReference>
<dbReference type="PANTHER" id="PTHR22604:SF105">
    <property type="entry name" value="TRANS-1,2-DIHYDROBENZENE-1,2-DIOL DEHYDROGENASE"/>
    <property type="match status" value="1"/>
</dbReference>
<dbReference type="Gene3D" id="3.30.360.10">
    <property type="entry name" value="Dihydrodipicolinate Reductase, domain 2"/>
    <property type="match status" value="1"/>
</dbReference>
<dbReference type="SUPFAM" id="SSF51735">
    <property type="entry name" value="NAD(P)-binding Rossmann-fold domains"/>
    <property type="match status" value="1"/>
</dbReference>
<evidence type="ECO:0000256" key="1">
    <source>
        <dbReference type="ARBA" id="ARBA00010928"/>
    </source>
</evidence>
<dbReference type="SUPFAM" id="SSF55347">
    <property type="entry name" value="Glyceraldehyde-3-phosphate dehydrogenase-like, C-terminal domain"/>
    <property type="match status" value="1"/>
</dbReference>
<dbReference type="InterPro" id="IPR036291">
    <property type="entry name" value="NAD(P)-bd_dom_sf"/>
</dbReference>
<evidence type="ECO:0000313" key="6">
    <source>
        <dbReference type="Proteomes" id="UP000010793"/>
    </source>
</evidence>
<dbReference type="Pfam" id="PF01408">
    <property type="entry name" value="GFO_IDH_MocA"/>
    <property type="match status" value="1"/>
</dbReference>
<gene>
    <name evidence="5" type="ORF">BPP43_04275</name>
</gene>
<keyword evidence="2" id="KW-0560">Oxidoreductase</keyword>
<dbReference type="InterPro" id="IPR050984">
    <property type="entry name" value="Gfo/Idh/MocA_domain"/>
</dbReference>
<evidence type="ECO:0000259" key="4">
    <source>
        <dbReference type="Pfam" id="PF22725"/>
    </source>
</evidence>
<dbReference type="RefSeq" id="WP_015274250.1">
    <property type="nucleotide sequence ID" value="NC_019908.1"/>
</dbReference>
<dbReference type="InterPro" id="IPR000683">
    <property type="entry name" value="Gfo/Idh/MocA-like_OxRdtase_N"/>
</dbReference>
<organism evidence="5 6">
    <name type="scientific">Brachyspira pilosicoli P43/6/78</name>
    <dbReference type="NCBI Taxonomy" id="1042417"/>
    <lineage>
        <taxon>Bacteria</taxon>
        <taxon>Pseudomonadati</taxon>
        <taxon>Spirochaetota</taxon>
        <taxon>Spirochaetia</taxon>
        <taxon>Brachyspirales</taxon>
        <taxon>Brachyspiraceae</taxon>
        <taxon>Brachyspira</taxon>
    </lineage>
</organism>
<dbReference type="PANTHER" id="PTHR22604">
    <property type="entry name" value="OXIDOREDUCTASES"/>
    <property type="match status" value="1"/>
</dbReference>
<dbReference type="Gene3D" id="3.40.50.720">
    <property type="entry name" value="NAD(P)-binding Rossmann-like Domain"/>
    <property type="match status" value="1"/>
</dbReference>